<gene>
    <name evidence="4" type="ORF">AB3N04_10180</name>
</gene>
<evidence type="ECO:0000259" key="3">
    <source>
        <dbReference type="PROSITE" id="PS50977"/>
    </source>
</evidence>
<proteinExistence type="predicted"/>
<evidence type="ECO:0000313" key="4">
    <source>
        <dbReference type="EMBL" id="XDI38628.1"/>
    </source>
</evidence>
<dbReference type="SUPFAM" id="SSF46689">
    <property type="entry name" value="Homeodomain-like"/>
    <property type="match status" value="1"/>
</dbReference>
<feature type="DNA-binding region" description="H-T-H motif" evidence="2">
    <location>
        <begin position="29"/>
        <end position="48"/>
    </location>
</feature>
<dbReference type="PRINTS" id="PR00455">
    <property type="entry name" value="HTHTETR"/>
</dbReference>
<protein>
    <submittedName>
        <fullName evidence="4">TetR/AcrR family transcriptional regulator</fullName>
    </submittedName>
</protein>
<dbReference type="InterPro" id="IPR001647">
    <property type="entry name" value="HTH_TetR"/>
</dbReference>
<dbReference type="EMBL" id="CP162551">
    <property type="protein sequence ID" value="XDI38628.1"/>
    <property type="molecule type" value="Genomic_DNA"/>
</dbReference>
<feature type="domain" description="HTH tetR-type" evidence="3">
    <location>
        <begin position="6"/>
        <end position="66"/>
    </location>
</feature>
<keyword evidence="1 2" id="KW-0238">DNA-binding</keyword>
<accession>A0AB39BXZ2</accession>
<dbReference type="Pfam" id="PF00440">
    <property type="entry name" value="TetR_N"/>
    <property type="match status" value="1"/>
</dbReference>
<organism evidence="4">
    <name type="scientific">Alkalihalophilus sp. As8PL</name>
    <dbReference type="NCBI Taxonomy" id="3237103"/>
    <lineage>
        <taxon>Bacteria</taxon>
        <taxon>Bacillati</taxon>
        <taxon>Bacillota</taxon>
        <taxon>Bacilli</taxon>
        <taxon>Bacillales</taxon>
        <taxon>Bacillaceae</taxon>
        <taxon>Alkalihalophilus</taxon>
    </lineage>
</organism>
<dbReference type="PROSITE" id="PS50977">
    <property type="entry name" value="HTH_TETR_2"/>
    <property type="match status" value="1"/>
</dbReference>
<dbReference type="Gene3D" id="1.10.10.60">
    <property type="entry name" value="Homeodomain-like"/>
    <property type="match status" value="1"/>
</dbReference>
<dbReference type="AlphaFoldDB" id="A0AB39BXZ2"/>
<evidence type="ECO:0000256" key="1">
    <source>
        <dbReference type="ARBA" id="ARBA00023125"/>
    </source>
</evidence>
<dbReference type="RefSeq" id="WP_368505890.1">
    <property type="nucleotide sequence ID" value="NZ_CP162551.1"/>
</dbReference>
<dbReference type="GO" id="GO:0003677">
    <property type="term" value="F:DNA binding"/>
    <property type="evidence" value="ECO:0007669"/>
    <property type="project" value="UniProtKB-UniRule"/>
</dbReference>
<evidence type="ECO:0000256" key="2">
    <source>
        <dbReference type="PROSITE-ProRule" id="PRU00335"/>
    </source>
</evidence>
<sequence length="190" mass="22273">MARKKKVDQQELMQVTEELLLKIGYERLNFKLIATQLFVGRSTIYEYYSNKEELVSEYMLKLMNQVLERVDQIEEGGSVDPLTNLRKVLSVLLDYKHVHLITEITPVLKGTSPIVDQKLVKLAELEQKLFTFIHTQFQIAEQLGVLRQDIQVQIKTNFLLQLIKLRKEENIEREEWADVLFSLLINGLKK</sequence>
<dbReference type="Gene3D" id="1.10.357.10">
    <property type="entry name" value="Tetracycline Repressor, domain 2"/>
    <property type="match status" value="1"/>
</dbReference>
<reference evidence="4" key="1">
    <citation type="submission" date="2024-07" db="EMBL/GenBank/DDBJ databases">
        <title>Identification and characteristics of an arsenic-resistant bacterial isolate, which belongs to a novel species.</title>
        <authorList>
            <person name="Juszczyk A."/>
            <person name="Kowalczyk A."/>
            <person name="Was K."/>
            <person name="Kosowicz W."/>
            <person name="Budzyn A."/>
            <person name="Latowski D."/>
        </authorList>
    </citation>
    <scope>NUCLEOTIDE SEQUENCE</scope>
    <source>
        <strain evidence="4">As8PL</strain>
    </source>
</reference>
<name>A0AB39BXZ2_9BACI</name>
<dbReference type="InterPro" id="IPR009057">
    <property type="entry name" value="Homeodomain-like_sf"/>
</dbReference>